<dbReference type="Proteomes" id="UP000054423">
    <property type="component" value="Unassembled WGS sequence"/>
</dbReference>
<organism evidence="2">
    <name type="scientific">Phytophthora nicotianae</name>
    <name type="common">Potato buckeye rot agent</name>
    <name type="synonym">Phytophthora parasitica</name>
    <dbReference type="NCBI Taxonomy" id="4792"/>
    <lineage>
        <taxon>Eukaryota</taxon>
        <taxon>Sar</taxon>
        <taxon>Stramenopiles</taxon>
        <taxon>Oomycota</taxon>
        <taxon>Peronosporomycetes</taxon>
        <taxon>Peronosporales</taxon>
        <taxon>Peronosporaceae</taxon>
        <taxon>Phytophthora</taxon>
    </lineage>
</organism>
<sequence>MALNKASFSTSSIPEEVLFFFHVEVVDKNITYQCRKCPSKPRQMWKTGYSNLRKHLVSCVGSDYMEKFTTSKKAQVNPLGFTREKYISDKEFSVFRWLEWVVMRNMPLSEGGPAWVFTPLNEKHYTAEEHYELLEFVLSIYGKSITSPSVIIGDNCATNKSLAEKVGAPLIGCGCHKLNLAVKAFLVRRPVMEKTIERVDKVVSQLRNLKAAGALRLLTPHCTLKRNVTRWSSTYKMLERFVSIESSAQELDDIDPIRRAHSDRIK</sequence>
<protein>
    <recommendedName>
        <fullName evidence="3">BED-type domain-containing protein</fullName>
    </recommendedName>
</protein>
<dbReference type="PANTHER" id="PTHR40866">
    <property type="entry name" value="BED-TYPE DOMAIN-CONTAINING PROTEIN"/>
    <property type="match status" value="1"/>
</dbReference>
<accession>W2KWH5</accession>
<dbReference type="OrthoDB" id="125086at2759"/>
<evidence type="ECO:0000313" key="2">
    <source>
        <dbReference type="EMBL" id="ETL88939.1"/>
    </source>
</evidence>
<evidence type="ECO:0000313" key="1">
    <source>
        <dbReference type="EMBL" id="ETL88934.1"/>
    </source>
</evidence>
<dbReference type="PANTHER" id="PTHR40866:SF1">
    <property type="entry name" value="BED-TYPE DOMAIN-CONTAINING PROTEIN"/>
    <property type="match status" value="1"/>
</dbReference>
<dbReference type="SUPFAM" id="SSF53098">
    <property type="entry name" value="Ribonuclease H-like"/>
    <property type="match status" value="1"/>
</dbReference>
<dbReference type="AlphaFoldDB" id="W2KWH5"/>
<reference evidence="2" key="1">
    <citation type="submission" date="2013-11" db="EMBL/GenBank/DDBJ databases">
        <title>The Genome Sequence of Phytophthora parasitica CHvinca01.</title>
        <authorList>
            <consortium name="The Broad Institute Genomics Platform"/>
            <person name="Russ C."/>
            <person name="Tyler B."/>
            <person name="Panabieres F."/>
            <person name="Shan W."/>
            <person name="Tripathy S."/>
            <person name="Grunwald N."/>
            <person name="Machado M."/>
            <person name="Johnson C.S."/>
            <person name="Arredondo F."/>
            <person name="Hong C."/>
            <person name="Coffey M."/>
            <person name="Young S.K."/>
            <person name="Zeng Q."/>
            <person name="Gargeya S."/>
            <person name="Fitzgerald M."/>
            <person name="Abouelleil A."/>
            <person name="Alvarado L."/>
            <person name="Chapman S.B."/>
            <person name="Gainer-Dewar J."/>
            <person name="Goldberg J."/>
            <person name="Griggs A."/>
            <person name="Gujja S."/>
            <person name="Hansen M."/>
            <person name="Howarth C."/>
            <person name="Imamovic A."/>
            <person name="Ireland A."/>
            <person name="Larimer J."/>
            <person name="McCowan C."/>
            <person name="Murphy C."/>
            <person name="Pearson M."/>
            <person name="Poon T.W."/>
            <person name="Priest M."/>
            <person name="Roberts A."/>
            <person name="Saif S."/>
            <person name="Shea T."/>
            <person name="Sykes S."/>
            <person name="Wortman J."/>
            <person name="Nusbaum C."/>
            <person name="Birren B."/>
        </authorList>
    </citation>
    <scope>NUCLEOTIDE SEQUENCE [LARGE SCALE GENOMIC DNA]</scope>
    <source>
        <strain evidence="2">CHvinca01</strain>
    </source>
</reference>
<dbReference type="EMBL" id="KI680639">
    <property type="protein sequence ID" value="ETL88934.1"/>
    <property type="molecule type" value="Genomic_DNA"/>
</dbReference>
<dbReference type="EMBL" id="KI680638">
    <property type="protein sequence ID" value="ETL88939.1"/>
    <property type="molecule type" value="Genomic_DNA"/>
</dbReference>
<proteinExistence type="predicted"/>
<dbReference type="VEuPathDB" id="FungiDB:PPTG_14199"/>
<dbReference type="InterPro" id="IPR012337">
    <property type="entry name" value="RNaseH-like_sf"/>
</dbReference>
<name>W2KWH5_PHYNI</name>
<gene>
    <name evidence="2" type="ORF">L917_12043</name>
    <name evidence="1" type="ORF">L917_12044</name>
</gene>
<evidence type="ECO:0008006" key="3">
    <source>
        <dbReference type="Google" id="ProtNLM"/>
    </source>
</evidence>